<gene>
    <name evidence="4" type="ORF">DERF_009357</name>
</gene>
<dbReference type="GO" id="GO:0043122">
    <property type="term" value="P:regulation of canonical NF-kappaB signal transduction"/>
    <property type="evidence" value="ECO:0007669"/>
    <property type="project" value="TreeGrafter"/>
</dbReference>
<sequence length="687" mass="78803">MDKSLIYSLLLLLLSSVYPIDGHFHETQFPKGYGHVHQLQPPILNLSYVASSADEETVTNAESFDISSMITTTSATNSPDESFTQEDGSVEQSSFNNGPETRPSNVIQYVWNVYNFSDILYSGQELIFSPRFYLSEPGYRLQMLLISNTTYSDMVSYLGLFFRIVAGDYDSEVEWPYKYRTVLSVLKHEELDDWTNKAVAGNMEDLNTKYNHTIIPNIDECRLRSAFLRPNSDIEYSSNTDGCGNRRHIPLMALESDQYLKDDTLILLLTVYLDADSEEKTFHKAAMSMRYNELVSNYLWTIERFSQKKNESVSSGKIVILNAEPFYTHPNGYLIQLFLTILPKRSAFAISIAFVQGDHDRYLQWPFPYPFEMAIVDQSPDYWKRDLTIKVKPSKSDCGTEPFSQPGHQPEFCFLTIQSLQRYSSRQRSSILLRNNRLVSEFNWLLPGLVARFQRYISEQSNPSATGKSNQTSHKTHRFVSDEFYTNGQGYLCQLYRLENMPIQSNSVDLNNTIKSSSSLYEERSTQEVLLFSLELVIIEGEYDRFLDWPFNNAYELAIVGYKNMVDTADQINNGGQFYFDKSTSQHTKHSPRTNSKLIVPMAQIENGLCSKEAFQKPIKQNPPCGVKEFVQMDLSGSTDPKQMKSAKEMIMNADGRISNNPNTNNYELGSLSKTDEDLHLRVRIYL</sequence>
<dbReference type="PANTHER" id="PTHR10131:SF157">
    <property type="entry name" value="RECEPTOR-ASSOCIATED FACTOR, PUTATIVE-RELATED"/>
    <property type="match status" value="1"/>
</dbReference>
<dbReference type="Pfam" id="PF22486">
    <property type="entry name" value="MATH_2"/>
    <property type="match status" value="1"/>
</dbReference>
<feature type="signal peptide" evidence="2">
    <location>
        <begin position="1"/>
        <end position="22"/>
    </location>
</feature>
<reference evidence="4" key="2">
    <citation type="journal article" date="2022" name="Res Sq">
        <title>Comparative Genomics Reveals Insights into the Divergent Evolution of Astigmatic Mites and Household Pest Adaptations.</title>
        <authorList>
            <person name="Xiong Q."/>
            <person name="Wan A.T.-Y."/>
            <person name="Liu X.-Y."/>
            <person name="Fung C.S.-H."/>
            <person name="Xiao X."/>
            <person name="Malainual N."/>
            <person name="Hou J."/>
            <person name="Wang L."/>
            <person name="Wang M."/>
            <person name="Yang K."/>
            <person name="Cui Y."/>
            <person name="Leung E."/>
            <person name="Nong W."/>
            <person name="Shin S.-K."/>
            <person name="Au S."/>
            <person name="Jeong K.Y."/>
            <person name="Chew F.T."/>
            <person name="Hui J."/>
            <person name="Leung T.F."/>
            <person name="Tungtrongchitr A."/>
            <person name="Zhong N."/>
            <person name="Liu Z."/>
            <person name="Tsui S."/>
        </authorList>
    </citation>
    <scope>NUCLEOTIDE SEQUENCE</scope>
    <source>
        <strain evidence="4">Derf</strain>
        <tissue evidence="4">Whole organism</tissue>
    </source>
</reference>
<organism evidence="4 5">
    <name type="scientific">Dermatophagoides farinae</name>
    <name type="common">American house dust mite</name>
    <dbReference type="NCBI Taxonomy" id="6954"/>
    <lineage>
        <taxon>Eukaryota</taxon>
        <taxon>Metazoa</taxon>
        <taxon>Ecdysozoa</taxon>
        <taxon>Arthropoda</taxon>
        <taxon>Chelicerata</taxon>
        <taxon>Arachnida</taxon>
        <taxon>Acari</taxon>
        <taxon>Acariformes</taxon>
        <taxon>Sarcoptiformes</taxon>
        <taxon>Astigmata</taxon>
        <taxon>Psoroptidia</taxon>
        <taxon>Analgoidea</taxon>
        <taxon>Pyroglyphidae</taxon>
        <taxon>Dermatophagoidinae</taxon>
        <taxon>Dermatophagoides</taxon>
    </lineage>
</organism>
<keyword evidence="2" id="KW-0732">Signal</keyword>
<dbReference type="EMBL" id="ASGP02000004">
    <property type="protein sequence ID" value="KAH9510856.1"/>
    <property type="molecule type" value="Genomic_DNA"/>
</dbReference>
<reference evidence="4" key="1">
    <citation type="submission" date="2013-05" db="EMBL/GenBank/DDBJ databases">
        <authorList>
            <person name="Yim A.K.Y."/>
            <person name="Chan T.F."/>
            <person name="Ji K.M."/>
            <person name="Liu X.Y."/>
            <person name="Zhou J.W."/>
            <person name="Li R.Q."/>
            <person name="Yang K.Y."/>
            <person name="Li J."/>
            <person name="Li M."/>
            <person name="Law P.T.W."/>
            <person name="Wu Y.L."/>
            <person name="Cai Z.L."/>
            <person name="Qin H."/>
            <person name="Bao Y."/>
            <person name="Leung R.K.K."/>
            <person name="Ng P.K.S."/>
            <person name="Zou J."/>
            <person name="Zhong X.J."/>
            <person name="Ran P.X."/>
            <person name="Zhong N.S."/>
            <person name="Liu Z.G."/>
            <person name="Tsui S.K.W."/>
        </authorList>
    </citation>
    <scope>NUCLEOTIDE SEQUENCE</scope>
    <source>
        <strain evidence="4">Derf</strain>
        <tissue evidence="4">Whole organism</tissue>
    </source>
</reference>
<keyword evidence="5" id="KW-1185">Reference proteome</keyword>
<dbReference type="SUPFAM" id="SSF49599">
    <property type="entry name" value="TRAF domain-like"/>
    <property type="match status" value="2"/>
</dbReference>
<evidence type="ECO:0000313" key="4">
    <source>
        <dbReference type="EMBL" id="KAH9510856.1"/>
    </source>
</evidence>
<dbReference type="Pfam" id="PF21355">
    <property type="entry name" value="TRAF-mep_MATH"/>
    <property type="match status" value="2"/>
</dbReference>
<evidence type="ECO:0000259" key="3">
    <source>
        <dbReference type="PROSITE" id="PS50144"/>
    </source>
</evidence>
<evidence type="ECO:0000256" key="1">
    <source>
        <dbReference type="SAM" id="MobiDB-lite"/>
    </source>
</evidence>
<comment type="caution">
    <text evidence="4">The sequence shown here is derived from an EMBL/GenBank/DDBJ whole genome shotgun (WGS) entry which is preliminary data.</text>
</comment>
<dbReference type="PROSITE" id="PS50144">
    <property type="entry name" value="MATH"/>
    <property type="match status" value="1"/>
</dbReference>
<feature type="domain" description="MATH" evidence="3">
    <location>
        <begin position="106"/>
        <end position="271"/>
    </location>
</feature>
<dbReference type="InterPro" id="IPR049342">
    <property type="entry name" value="TRAF1-6_MATH_dom"/>
</dbReference>
<dbReference type="PANTHER" id="PTHR10131">
    <property type="entry name" value="TNF RECEPTOR ASSOCIATED FACTOR"/>
    <property type="match status" value="1"/>
</dbReference>
<dbReference type="Gene3D" id="2.60.210.10">
    <property type="entry name" value="Apoptosis, Tumor Necrosis Factor Receptor Associated Protein 2, Chain A"/>
    <property type="match status" value="3"/>
</dbReference>
<dbReference type="InterPro" id="IPR002083">
    <property type="entry name" value="MATH/TRAF_dom"/>
</dbReference>
<protein>
    <recommendedName>
        <fullName evidence="3">MATH domain-containing protein</fullName>
    </recommendedName>
</protein>
<evidence type="ECO:0000313" key="5">
    <source>
        <dbReference type="Proteomes" id="UP000790347"/>
    </source>
</evidence>
<dbReference type="InterPro" id="IPR008974">
    <property type="entry name" value="TRAF-like"/>
</dbReference>
<dbReference type="AlphaFoldDB" id="A0A922HZ09"/>
<name>A0A922HZ09_DERFA</name>
<accession>A0A922HZ09</accession>
<dbReference type="Proteomes" id="UP000790347">
    <property type="component" value="Unassembled WGS sequence"/>
</dbReference>
<proteinExistence type="predicted"/>
<feature type="chain" id="PRO_5037333427" description="MATH domain-containing protein" evidence="2">
    <location>
        <begin position="23"/>
        <end position="687"/>
    </location>
</feature>
<evidence type="ECO:0000256" key="2">
    <source>
        <dbReference type="SAM" id="SignalP"/>
    </source>
</evidence>
<feature type="region of interest" description="Disordered" evidence="1">
    <location>
        <begin position="72"/>
        <end position="100"/>
    </location>
</feature>